<evidence type="ECO:0000256" key="1">
    <source>
        <dbReference type="ARBA" id="ARBA00004328"/>
    </source>
</evidence>
<dbReference type="InterPro" id="IPR020991">
    <property type="entry name" value="Connector_podovirus"/>
</dbReference>
<feature type="non-terminal residue" evidence="4">
    <location>
        <position position="368"/>
    </location>
</feature>
<protein>
    <submittedName>
        <fullName evidence="4">Uncharacterized protein</fullName>
    </submittedName>
</protein>
<gene>
    <name evidence="4" type="ORF">CTOB1V02_LOCUS12939</name>
</gene>
<keyword evidence="3" id="KW-0231">Viral genome packaging</keyword>
<evidence type="ECO:0000256" key="3">
    <source>
        <dbReference type="ARBA" id="ARBA00023219"/>
    </source>
</evidence>
<accession>A0A7R8WQ51</accession>
<dbReference type="Pfam" id="PF12236">
    <property type="entry name" value="Head-tail_con"/>
    <property type="match status" value="1"/>
</dbReference>
<sequence>MSEYRDIARYLTPRRGRFIHTDRNKGGNRQHSILDSTGTYALHILQAGMMSGATSPARPWFRLAIPDKDLMDYGPVKIWLNDVTLIMRDIFARSNTYRTLPGMYRELGAFGTAADFVDNNFDNVIHHHAMTIGEYRMSTDDLGYVDTLYRKFDMTVAQVVRKFGYENCSMRTRNLWDNFNYDAWVTIVHATEPRRERNPKKRDAVNMPFSSCYFEEGTEEQGKPFLSESGFEEFPFLVPRWDVIGGDIMGSGPGSEALGDLQQLQHEQMRKGQGIDFQTRPPMQANGQMKGNEANMLPGGVTYFEQAGQGVGLSPAFQSSLRLDYLLQDIEDVRKRIKQCFHSDLFLMLANDNRSNITAREIAERHEE</sequence>
<evidence type="ECO:0000313" key="4">
    <source>
        <dbReference type="EMBL" id="CAD7235123.1"/>
    </source>
</evidence>
<comment type="subcellular location">
    <subcellularLocation>
        <location evidence="1">Virion</location>
    </subcellularLocation>
</comment>
<keyword evidence="2" id="KW-1188">Viral release from host cell</keyword>
<dbReference type="OrthoDB" id="10588312at2759"/>
<dbReference type="AlphaFoldDB" id="A0A7R8WQ51"/>
<name>A0A7R8WQ51_9CRUS</name>
<evidence type="ECO:0000256" key="2">
    <source>
        <dbReference type="ARBA" id="ARBA00022612"/>
    </source>
</evidence>
<organism evidence="4">
    <name type="scientific">Cyprideis torosa</name>
    <dbReference type="NCBI Taxonomy" id="163714"/>
    <lineage>
        <taxon>Eukaryota</taxon>
        <taxon>Metazoa</taxon>
        <taxon>Ecdysozoa</taxon>
        <taxon>Arthropoda</taxon>
        <taxon>Crustacea</taxon>
        <taxon>Oligostraca</taxon>
        <taxon>Ostracoda</taxon>
        <taxon>Podocopa</taxon>
        <taxon>Podocopida</taxon>
        <taxon>Cytherocopina</taxon>
        <taxon>Cytheroidea</taxon>
        <taxon>Cytherideidae</taxon>
        <taxon>Cyprideis</taxon>
    </lineage>
</organism>
<proteinExistence type="predicted"/>
<dbReference type="EMBL" id="OB671301">
    <property type="protein sequence ID" value="CAD7235123.1"/>
    <property type="molecule type" value="Genomic_DNA"/>
</dbReference>
<reference evidence="4" key="1">
    <citation type="submission" date="2020-11" db="EMBL/GenBank/DDBJ databases">
        <authorList>
            <person name="Tran Van P."/>
        </authorList>
    </citation>
    <scope>NUCLEOTIDE SEQUENCE</scope>
</reference>